<protein>
    <submittedName>
        <fullName evidence="1">Uncharacterized protein</fullName>
    </submittedName>
</protein>
<dbReference type="Proteomes" id="UP000093695">
    <property type="component" value="Chromosome"/>
</dbReference>
<evidence type="ECO:0000313" key="1">
    <source>
        <dbReference type="EMBL" id="ANN16218.1"/>
    </source>
</evidence>
<dbReference type="EMBL" id="CP016174">
    <property type="protein sequence ID" value="ANN16218.1"/>
    <property type="molecule type" value="Genomic_DNA"/>
</dbReference>
<dbReference type="KEGG" id="aori:SD37_11580"/>
<dbReference type="STRING" id="31958.SD37_11580"/>
<reference evidence="1 2" key="1">
    <citation type="journal article" date="2015" name="Genome Announc.">
        <title>Draft Genome Sequence of Norvancomycin-Producing Strain Amycolatopsis orientalis CPCC200066.</title>
        <authorList>
            <person name="Lei X."/>
            <person name="Yuan F."/>
            <person name="Shi Y."/>
            <person name="Li X."/>
            <person name="Wang L."/>
            <person name="Hong B."/>
        </authorList>
    </citation>
    <scope>NUCLEOTIDE SEQUENCE [LARGE SCALE GENOMIC DNA]</scope>
    <source>
        <strain evidence="1 2">B-37</strain>
    </source>
</reference>
<dbReference type="AlphaFoldDB" id="A0A193BVM1"/>
<gene>
    <name evidence="1" type="ORF">SD37_11580</name>
</gene>
<organism evidence="1 2">
    <name type="scientific">Amycolatopsis orientalis</name>
    <name type="common">Nocardia orientalis</name>
    <dbReference type="NCBI Taxonomy" id="31958"/>
    <lineage>
        <taxon>Bacteria</taxon>
        <taxon>Bacillati</taxon>
        <taxon>Actinomycetota</taxon>
        <taxon>Actinomycetes</taxon>
        <taxon>Pseudonocardiales</taxon>
        <taxon>Pseudonocardiaceae</taxon>
        <taxon>Amycolatopsis</taxon>
    </lineage>
</organism>
<dbReference type="RefSeq" id="WP_044851584.1">
    <property type="nucleotide sequence ID" value="NZ_CP016174.1"/>
</dbReference>
<accession>A0A193BVM1</accession>
<keyword evidence="2" id="KW-1185">Reference proteome</keyword>
<proteinExistence type="predicted"/>
<sequence length="60" mass="6577">MADRKCPRGCVDTDPDGGCKASIAIPCPLGNWSEREPYHVTAGICRDCRVDLDQCYCGEE</sequence>
<evidence type="ECO:0000313" key="2">
    <source>
        <dbReference type="Proteomes" id="UP000093695"/>
    </source>
</evidence>
<name>A0A193BVM1_AMYOR</name>